<dbReference type="EMBL" id="QEMT01000002">
    <property type="protein sequence ID" value="PWH64187.1"/>
    <property type="molecule type" value="Genomic_DNA"/>
</dbReference>
<evidence type="ECO:0000313" key="2">
    <source>
        <dbReference type="Proteomes" id="UP000245761"/>
    </source>
</evidence>
<sequence>MSENQNYADILDKEYIGFFTESAKEDLEDVINLIDLISIMFGERHCGASSEITNKVIVSLFNIIYRELETIKSGMHLSGGIFSWHKAEAAGITQKQEVTSN</sequence>
<dbReference type="AlphaFoldDB" id="A0A2J7KU29"/>
<comment type="caution">
    <text evidence="1">The sequence shown here is derived from an EMBL/GenBank/DDBJ whole genome shotgun (WGS) entry which is preliminary data.</text>
</comment>
<reference evidence="1 2" key="1">
    <citation type="submission" date="2018-04" db="EMBL/GenBank/DDBJ databases">
        <title>Draft Genomic Sequencing Of Potential Extraintestinal Pathogenic Escherichia coli B8S56 Isolated from Retail Chicken Skin.</title>
        <authorList>
            <person name="Xu A."/>
            <person name="Tilman S."/>
            <person name="Wisser-Parker K."/>
            <person name="Scullen O.J."/>
            <person name="Sommers C."/>
        </authorList>
    </citation>
    <scope>NUCLEOTIDE SEQUENCE [LARGE SCALE GENOMIC DNA]</scope>
    <source>
        <strain evidence="1 2">B8S56</strain>
    </source>
</reference>
<accession>A0A2J7KU29</accession>
<dbReference type="Proteomes" id="UP000245761">
    <property type="component" value="Unassembled WGS sequence"/>
</dbReference>
<name>A0A2J7KU29_ECOLX</name>
<organism evidence="1 2">
    <name type="scientific">Escherichia coli</name>
    <dbReference type="NCBI Taxonomy" id="562"/>
    <lineage>
        <taxon>Bacteria</taxon>
        <taxon>Pseudomonadati</taxon>
        <taxon>Pseudomonadota</taxon>
        <taxon>Gammaproteobacteria</taxon>
        <taxon>Enterobacterales</taxon>
        <taxon>Enterobacteriaceae</taxon>
        <taxon>Escherichia</taxon>
    </lineage>
</organism>
<dbReference type="RefSeq" id="WP_096990709.1">
    <property type="nucleotide sequence ID" value="NZ_JALMNF010000003.1"/>
</dbReference>
<evidence type="ECO:0000313" key="1">
    <source>
        <dbReference type="EMBL" id="PWH64187.1"/>
    </source>
</evidence>
<gene>
    <name evidence="1" type="ORF">DD762_01315</name>
</gene>
<protein>
    <submittedName>
        <fullName evidence="1">Uncharacterized protein</fullName>
    </submittedName>
</protein>
<proteinExistence type="predicted"/>